<evidence type="ECO:0000256" key="2">
    <source>
        <dbReference type="SAM" id="MobiDB-lite"/>
    </source>
</evidence>
<evidence type="ECO:0000313" key="3">
    <source>
        <dbReference type="EMBL" id="KAJ3086634.1"/>
    </source>
</evidence>
<keyword evidence="4" id="KW-1185">Reference proteome</keyword>
<gene>
    <name evidence="3" type="ORF">HK100_008641</name>
</gene>
<keyword evidence="1" id="KW-0175">Coiled coil</keyword>
<accession>A0AAD5SQ80</accession>
<dbReference type="EMBL" id="JADGJH010004234">
    <property type="protein sequence ID" value="KAJ3086634.1"/>
    <property type="molecule type" value="Genomic_DNA"/>
</dbReference>
<evidence type="ECO:0000256" key="1">
    <source>
        <dbReference type="SAM" id="Coils"/>
    </source>
</evidence>
<protein>
    <submittedName>
        <fullName evidence="3">Uncharacterized protein</fullName>
    </submittedName>
</protein>
<dbReference type="AlphaFoldDB" id="A0AAD5SQ80"/>
<evidence type="ECO:0000313" key="4">
    <source>
        <dbReference type="Proteomes" id="UP001211907"/>
    </source>
</evidence>
<name>A0AAD5SQ80_9FUNG</name>
<feature type="coiled-coil region" evidence="1">
    <location>
        <begin position="2"/>
        <end position="29"/>
    </location>
</feature>
<sequence length="149" mass="17568">MSETLKDRLKEAQDRSARFERDALDAEEKVTQVNFIRLLNAVRREIREIRACIIDQEQQGLDYTVKWNNQLQHERDEERDKCQKYEQLAVNAMTERLKKNALRLLENSRSTTHDIEARLLDQQTRQGVPHPAAKENQLQQLKKDLAEAT</sequence>
<reference evidence="3" key="1">
    <citation type="submission" date="2020-05" db="EMBL/GenBank/DDBJ databases">
        <title>Phylogenomic resolution of chytrid fungi.</title>
        <authorList>
            <person name="Stajich J.E."/>
            <person name="Amses K."/>
            <person name="Simmons R."/>
            <person name="Seto K."/>
            <person name="Myers J."/>
            <person name="Bonds A."/>
            <person name="Quandt C.A."/>
            <person name="Barry K."/>
            <person name="Liu P."/>
            <person name="Grigoriev I."/>
            <person name="Longcore J.E."/>
            <person name="James T.Y."/>
        </authorList>
    </citation>
    <scope>NUCLEOTIDE SEQUENCE</scope>
    <source>
        <strain evidence="3">JEL0513</strain>
    </source>
</reference>
<organism evidence="3 4">
    <name type="scientific">Physocladia obscura</name>
    <dbReference type="NCBI Taxonomy" id="109957"/>
    <lineage>
        <taxon>Eukaryota</taxon>
        <taxon>Fungi</taxon>
        <taxon>Fungi incertae sedis</taxon>
        <taxon>Chytridiomycota</taxon>
        <taxon>Chytridiomycota incertae sedis</taxon>
        <taxon>Chytridiomycetes</taxon>
        <taxon>Chytridiales</taxon>
        <taxon>Chytriomycetaceae</taxon>
        <taxon>Physocladia</taxon>
    </lineage>
</organism>
<dbReference type="Proteomes" id="UP001211907">
    <property type="component" value="Unassembled WGS sequence"/>
</dbReference>
<feature type="region of interest" description="Disordered" evidence="2">
    <location>
        <begin position="123"/>
        <end position="149"/>
    </location>
</feature>
<comment type="caution">
    <text evidence="3">The sequence shown here is derived from an EMBL/GenBank/DDBJ whole genome shotgun (WGS) entry which is preliminary data.</text>
</comment>
<proteinExistence type="predicted"/>
<feature type="coiled-coil region" evidence="1">
    <location>
        <begin position="68"/>
        <end position="95"/>
    </location>
</feature>